<organism evidence="1 2">
    <name type="scientific">Roseburia intestinalis</name>
    <dbReference type="NCBI Taxonomy" id="166486"/>
    <lineage>
        <taxon>Bacteria</taxon>
        <taxon>Bacillati</taxon>
        <taxon>Bacillota</taxon>
        <taxon>Clostridia</taxon>
        <taxon>Lachnospirales</taxon>
        <taxon>Lachnospiraceae</taxon>
        <taxon>Roseburia</taxon>
    </lineage>
</organism>
<dbReference type="EMBL" id="QSHO01000048">
    <property type="protein sequence ID" value="RHC11474.1"/>
    <property type="molecule type" value="Genomic_DNA"/>
</dbReference>
<dbReference type="Gene3D" id="2.40.70.10">
    <property type="entry name" value="Acid Proteases"/>
    <property type="match status" value="1"/>
</dbReference>
<evidence type="ECO:0000313" key="2">
    <source>
        <dbReference type="Proteomes" id="UP000283513"/>
    </source>
</evidence>
<protein>
    <recommendedName>
        <fullName evidence="3">Peptidase A2 domain-containing protein</fullName>
    </recommendedName>
</protein>
<dbReference type="Pfam" id="PF13650">
    <property type="entry name" value="Asp_protease_2"/>
    <property type="match status" value="1"/>
</dbReference>
<dbReference type="RefSeq" id="WP_118599677.1">
    <property type="nucleotide sequence ID" value="NZ_QSHO01000048.1"/>
</dbReference>
<dbReference type="AlphaFoldDB" id="A0A413YQY9"/>
<name>A0A413YQY9_9FIRM</name>
<dbReference type="InterPro" id="IPR021109">
    <property type="entry name" value="Peptidase_aspartic_dom_sf"/>
</dbReference>
<dbReference type="Proteomes" id="UP000283513">
    <property type="component" value="Unassembled WGS sequence"/>
</dbReference>
<gene>
    <name evidence="1" type="ORF">DW856_20125</name>
</gene>
<evidence type="ECO:0008006" key="3">
    <source>
        <dbReference type="Google" id="ProtNLM"/>
    </source>
</evidence>
<proteinExistence type="predicted"/>
<reference evidence="1 2" key="1">
    <citation type="submission" date="2018-08" db="EMBL/GenBank/DDBJ databases">
        <title>A genome reference for cultivated species of the human gut microbiota.</title>
        <authorList>
            <person name="Zou Y."/>
            <person name="Xue W."/>
            <person name="Luo G."/>
        </authorList>
    </citation>
    <scope>NUCLEOTIDE SEQUENCE [LARGE SCALE GENOMIC DNA]</scope>
    <source>
        <strain evidence="1 2">AM37-1AC</strain>
    </source>
</reference>
<accession>A0A413YQY9</accession>
<sequence>MQLTLQLDATSRRPVVKLGWFNGCRALLDTGALFPVWTSDGKLLQQLGAKLEKEEVTFGGFGGKAKGSLYRVDFRLGELVFKDMPIVATDMKDLNCHLILSATMFDKMIYEIDAVNHKLNIDTRDNQPVRLLKISDDNGKISVYLAGTYENVEEYTQTVVDNTLIDIVDTNGKSLSDEDLIKELF</sequence>
<comment type="caution">
    <text evidence="1">The sequence shown here is derived from an EMBL/GenBank/DDBJ whole genome shotgun (WGS) entry which is preliminary data.</text>
</comment>
<evidence type="ECO:0000313" key="1">
    <source>
        <dbReference type="EMBL" id="RHC11474.1"/>
    </source>
</evidence>